<dbReference type="Gene3D" id="3.30.565.10">
    <property type="entry name" value="Histidine kinase-like ATPase, C-terminal domain"/>
    <property type="match status" value="1"/>
</dbReference>
<feature type="domain" description="Histidine kinase" evidence="15">
    <location>
        <begin position="540"/>
        <end position="761"/>
    </location>
</feature>
<dbReference type="InterPro" id="IPR000014">
    <property type="entry name" value="PAS"/>
</dbReference>
<comment type="caution">
    <text evidence="19">The sequence shown here is derived from an EMBL/GenBank/DDBJ whole genome shotgun (WGS) entry which is preliminary data.</text>
</comment>
<evidence type="ECO:0000256" key="2">
    <source>
        <dbReference type="ARBA" id="ARBA00004141"/>
    </source>
</evidence>
<feature type="coiled-coil region" evidence="13">
    <location>
        <begin position="370"/>
        <end position="404"/>
    </location>
</feature>
<keyword evidence="20" id="KW-1185">Reference proteome</keyword>
<dbReference type="CDD" id="cd16922">
    <property type="entry name" value="HATPase_EvgS-ArcB-TorS-like"/>
    <property type="match status" value="1"/>
</dbReference>
<dbReference type="PANTHER" id="PTHR42878:SF7">
    <property type="entry name" value="SENSOR HISTIDINE KINASE GLRK"/>
    <property type="match status" value="1"/>
</dbReference>
<dbReference type="Pfam" id="PF02518">
    <property type="entry name" value="HATPase_c"/>
    <property type="match status" value="1"/>
</dbReference>
<dbReference type="EMBL" id="JAAQOM010000005">
    <property type="protein sequence ID" value="NIA54008.1"/>
    <property type="molecule type" value="Genomic_DNA"/>
</dbReference>
<dbReference type="RefSeq" id="WP_166858976.1">
    <property type="nucleotide sequence ID" value="NZ_JAAQOM010000005.1"/>
</dbReference>
<dbReference type="InterPro" id="IPR003594">
    <property type="entry name" value="HATPase_dom"/>
</dbReference>
<sequence>MSNPLKSFRRLLPRALGAWLALAFVLLSIVLTLVLTAVIERKSSEQVETNIGHGLAELAMQTSDKLERGMFERYREVGLLARRRSLGEDQPPALRRATLDAIQSTLGYYSWLGYAGLDGKVQVSAQGLLEGTDVSHRPWFRNALRGIHAGDVHEAVLLARLLPRQPEPWRFVDVAFPYVDEHGVTRGVLGAHLSWQWARDVERSVMAGIAARRQVEALIVDAEGDVLLGPPDVAGKRLTLPSLKAARAQRGDGYLVETWPDGRRYLVGFQRGRGYAEYPGLGWTVLVRQNVDDAFAPVRRLREYGLGAGVVLAALFSLVGAGLARHITRPLGELADAARRMRAGETVRIEVQRGGYAEVRALGHTLNALVANLVRRRRALEDLNATLEERVAVRTRELERALAKVRANEQRIAAIIETAQDAFVGIDMRGRILDWNSAAEAMLGWTRAEAVGCIISDLVMPERFRAHSRARLAHFLETGEMEILGQRVERVLLTRDGREIPVEMTLGLAGTGEGLFFSAFVHDISERKEMERMKDEFVATVSHELRTPLTAISASLALLADGMAGELPPDAKGLVDVANASSGRLVRLVGDVLDLQKLDAGAMVFDREVLPLLPLAEDAVAAMQSYAGQAGIALSCVAAPGAEGARVDVDGDRLAQVLTNLLSNAIKFSGPGSTVRAHVEARGDRARLAVADEGAGIPETFRARVFQRFAQADGADSRRQGGTGLGLSICKTIVEELGGAIWFDSAEGIGTTFYVELPLAA</sequence>
<evidence type="ECO:0000259" key="15">
    <source>
        <dbReference type="PROSITE" id="PS50109"/>
    </source>
</evidence>
<dbReference type="SMART" id="SM00387">
    <property type="entry name" value="HATPase_c"/>
    <property type="match status" value="1"/>
</dbReference>
<dbReference type="CDD" id="cd18774">
    <property type="entry name" value="PDC2_HK_sensor"/>
    <property type="match status" value="1"/>
</dbReference>
<dbReference type="Proteomes" id="UP000716322">
    <property type="component" value="Unassembled WGS sequence"/>
</dbReference>
<dbReference type="CDD" id="cd00130">
    <property type="entry name" value="PAS"/>
    <property type="match status" value="1"/>
</dbReference>
<evidence type="ECO:0000256" key="14">
    <source>
        <dbReference type="SAM" id="Phobius"/>
    </source>
</evidence>
<dbReference type="SMART" id="SM00091">
    <property type="entry name" value="PAS"/>
    <property type="match status" value="1"/>
</dbReference>
<organism evidence="19 20">
    <name type="scientific">Telluria antibiotica</name>
    <dbReference type="NCBI Taxonomy" id="2717319"/>
    <lineage>
        <taxon>Bacteria</taxon>
        <taxon>Pseudomonadati</taxon>
        <taxon>Pseudomonadota</taxon>
        <taxon>Betaproteobacteria</taxon>
        <taxon>Burkholderiales</taxon>
        <taxon>Oxalobacteraceae</taxon>
        <taxon>Telluria group</taxon>
        <taxon>Telluria</taxon>
    </lineage>
</organism>
<dbReference type="InterPro" id="IPR013767">
    <property type="entry name" value="PAS_fold"/>
</dbReference>
<dbReference type="SMART" id="SM00388">
    <property type="entry name" value="HisKA"/>
    <property type="match status" value="1"/>
</dbReference>
<dbReference type="PANTHER" id="PTHR42878">
    <property type="entry name" value="TWO-COMPONENT HISTIDINE KINASE"/>
    <property type="match status" value="1"/>
</dbReference>
<dbReference type="SUPFAM" id="SSF55874">
    <property type="entry name" value="ATPase domain of HSP90 chaperone/DNA topoisomerase II/histidine kinase"/>
    <property type="match status" value="1"/>
</dbReference>
<evidence type="ECO:0000313" key="19">
    <source>
        <dbReference type="EMBL" id="NIA54008.1"/>
    </source>
</evidence>
<evidence type="ECO:0000256" key="7">
    <source>
        <dbReference type="ARBA" id="ARBA00022741"/>
    </source>
</evidence>
<evidence type="ECO:0000256" key="10">
    <source>
        <dbReference type="ARBA" id="ARBA00022989"/>
    </source>
</evidence>
<evidence type="ECO:0000256" key="8">
    <source>
        <dbReference type="ARBA" id="ARBA00022777"/>
    </source>
</evidence>
<dbReference type="CDD" id="cd06225">
    <property type="entry name" value="HAMP"/>
    <property type="match status" value="1"/>
</dbReference>
<keyword evidence="11" id="KW-0902">Two-component regulatory system</keyword>
<keyword evidence="8" id="KW-0418">Kinase</keyword>
<gene>
    <name evidence="19" type="ORF">HAV22_10165</name>
</gene>
<feature type="domain" description="HAMP" evidence="18">
    <location>
        <begin position="325"/>
        <end position="378"/>
    </location>
</feature>
<dbReference type="SUPFAM" id="SSF55785">
    <property type="entry name" value="PYP-like sensor domain (PAS domain)"/>
    <property type="match status" value="1"/>
</dbReference>
<dbReference type="PROSITE" id="PS50885">
    <property type="entry name" value="HAMP"/>
    <property type="match status" value="1"/>
</dbReference>
<dbReference type="InterPro" id="IPR003660">
    <property type="entry name" value="HAMP_dom"/>
</dbReference>
<dbReference type="Pfam" id="PF00512">
    <property type="entry name" value="HisKA"/>
    <property type="match status" value="1"/>
</dbReference>
<dbReference type="SUPFAM" id="SSF47384">
    <property type="entry name" value="Homodimeric domain of signal transducing histidine kinase"/>
    <property type="match status" value="1"/>
</dbReference>
<feature type="domain" description="PAS" evidence="16">
    <location>
        <begin position="408"/>
        <end position="479"/>
    </location>
</feature>
<reference evidence="19 20" key="1">
    <citation type="submission" date="2020-03" db="EMBL/GenBank/DDBJ databases">
        <title>Genome sequence of strain Massilia sp. TW-1.</title>
        <authorList>
            <person name="Chaudhary D.K."/>
        </authorList>
    </citation>
    <scope>NUCLEOTIDE SEQUENCE [LARGE SCALE GENOMIC DNA]</scope>
    <source>
        <strain evidence="19 20">TW-1</strain>
    </source>
</reference>
<comment type="catalytic activity">
    <reaction evidence="1">
        <text>ATP + protein L-histidine = ADP + protein N-phospho-L-histidine.</text>
        <dbReference type="EC" id="2.7.13.3"/>
    </reaction>
</comment>
<evidence type="ECO:0000259" key="18">
    <source>
        <dbReference type="PROSITE" id="PS50885"/>
    </source>
</evidence>
<dbReference type="PRINTS" id="PR00344">
    <property type="entry name" value="BCTRLSENSOR"/>
</dbReference>
<evidence type="ECO:0000256" key="3">
    <source>
        <dbReference type="ARBA" id="ARBA00012438"/>
    </source>
</evidence>
<dbReference type="InterPro" id="IPR005467">
    <property type="entry name" value="His_kinase_dom"/>
</dbReference>
<evidence type="ECO:0000256" key="11">
    <source>
        <dbReference type="ARBA" id="ARBA00023012"/>
    </source>
</evidence>
<keyword evidence="12 14" id="KW-0472">Membrane</keyword>
<feature type="transmembrane region" description="Helical" evidence="14">
    <location>
        <begin position="304"/>
        <end position="324"/>
    </location>
</feature>
<evidence type="ECO:0000256" key="9">
    <source>
        <dbReference type="ARBA" id="ARBA00022840"/>
    </source>
</evidence>
<evidence type="ECO:0000256" key="4">
    <source>
        <dbReference type="ARBA" id="ARBA00022553"/>
    </source>
</evidence>
<dbReference type="InterPro" id="IPR036890">
    <property type="entry name" value="HATPase_C_sf"/>
</dbReference>
<evidence type="ECO:0000256" key="1">
    <source>
        <dbReference type="ARBA" id="ARBA00000085"/>
    </source>
</evidence>
<dbReference type="InterPro" id="IPR035965">
    <property type="entry name" value="PAS-like_dom_sf"/>
</dbReference>
<keyword evidence="7" id="KW-0547">Nucleotide-binding</keyword>
<dbReference type="PROSITE" id="PS50113">
    <property type="entry name" value="PAC"/>
    <property type="match status" value="1"/>
</dbReference>
<protein>
    <recommendedName>
        <fullName evidence="3">histidine kinase</fullName>
        <ecNumber evidence="3">2.7.13.3</ecNumber>
    </recommendedName>
</protein>
<feature type="domain" description="PAC" evidence="17">
    <location>
        <begin position="486"/>
        <end position="536"/>
    </location>
</feature>
<evidence type="ECO:0000259" key="16">
    <source>
        <dbReference type="PROSITE" id="PS50112"/>
    </source>
</evidence>
<dbReference type="InterPro" id="IPR004358">
    <property type="entry name" value="Sig_transdc_His_kin-like_C"/>
</dbReference>
<keyword evidence="10 14" id="KW-1133">Transmembrane helix</keyword>
<dbReference type="EC" id="2.7.13.3" evidence="3"/>
<dbReference type="InterPro" id="IPR000700">
    <property type="entry name" value="PAS-assoc_C"/>
</dbReference>
<keyword evidence="5" id="KW-0808">Transferase</keyword>
<dbReference type="Gene3D" id="1.10.287.130">
    <property type="match status" value="1"/>
</dbReference>
<dbReference type="InterPro" id="IPR050351">
    <property type="entry name" value="BphY/WalK/GraS-like"/>
</dbReference>
<dbReference type="PROSITE" id="PS50112">
    <property type="entry name" value="PAS"/>
    <property type="match status" value="1"/>
</dbReference>
<dbReference type="Gene3D" id="3.30.450.20">
    <property type="entry name" value="PAS domain"/>
    <property type="match status" value="2"/>
</dbReference>
<dbReference type="SMART" id="SM00304">
    <property type="entry name" value="HAMP"/>
    <property type="match status" value="1"/>
</dbReference>
<dbReference type="CDD" id="cd00082">
    <property type="entry name" value="HisKA"/>
    <property type="match status" value="1"/>
</dbReference>
<dbReference type="Pfam" id="PF00989">
    <property type="entry name" value="PAS"/>
    <property type="match status" value="1"/>
</dbReference>
<evidence type="ECO:0000313" key="20">
    <source>
        <dbReference type="Proteomes" id="UP000716322"/>
    </source>
</evidence>
<accession>A0ABX0P9N1</accession>
<evidence type="ECO:0000256" key="12">
    <source>
        <dbReference type="ARBA" id="ARBA00023136"/>
    </source>
</evidence>
<dbReference type="InterPro" id="IPR036097">
    <property type="entry name" value="HisK_dim/P_sf"/>
</dbReference>
<dbReference type="PROSITE" id="PS50109">
    <property type="entry name" value="HIS_KIN"/>
    <property type="match status" value="1"/>
</dbReference>
<proteinExistence type="predicted"/>
<name>A0ABX0P9N1_9BURK</name>
<keyword evidence="4" id="KW-0597">Phosphoprotein</keyword>
<keyword evidence="13" id="KW-0175">Coiled coil</keyword>
<dbReference type="Pfam" id="PF00672">
    <property type="entry name" value="HAMP"/>
    <property type="match status" value="1"/>
</dbReference>
<dbReference type="Gene3D" id="6.10.340.10">
    <property type="match status" value="1"/>
</dbReference>
<comment type="subcellular location">
    <subcellularLocation>
        <location evidence="2">Membrane</location>
        <topology evidence="2">Multi-pass membrane protein</topology>
    </subcellularLocation>
</comment>
<dbReference type="NCBIfam" id="TIGR00229">
    <property type="entry name" value="sensory_box"/>
    <property type="match status" value="1"/>
</dbReference>
<evidence type="ECO:0000256" key="13">
    <source>
        <dbReference type="SAM" id="Coils"/>
    </source>
</evidence>
<evidence type="ECO:0000259" key="17">
    <source>
        <dbReference type="PROSITE" id="PS50113"/>
    </source>
</evidence>
<keyword evidence="6 14" id="KW-0812">Transmembrane</keyword>
<dbReference type="InterPro" id="IPR003661">
    <property type="entry name" value="HisK_dim/P_dom"/>
</dbReference>
<evidence type="ECO:0000256" key="5">
    <source>
        <dbReference type="ARBA" id="ARBA00022679"/>
    </source>
</evidence>
<evidence type="ECO:0000256" key="6">
    <source>
        <dbReference type="ARBA" id="ARBA00022692"/>
    </source>
</evidence>
<keyword evidence="9" id="KW-0067">ATP-binding</keyword>